<keyword evidence="11 15" id="KW-1133">Transmembrane helix</keyword>
<keyword evidence="5" id="KW-0597">Phosphoprotein</keyword>
<dbReference type="PANTHER" id="PTHR24421">
    <property type="entry name" value="NITRATE/NITRITE SENSOR PROTEIN NARX-RELATED"/>
    <property type="match status" value="1"/>
</dbReference>
<dbReference type="Pfam" id="PF13675">
    <property type="entry name" value="PilJ"/>
    <property type="match status" value="1"/>
</dbReference>
<dbReference type="InterPro" id="IPR016380">
    <property type="entry name" value="Sig_transdc_His_kin_NarX/NarQ"/>
</dbReference>
<dbReference type="Gene3D" id="1.20.5.1930">
    <property type="match status" value="1"/>
</dbReference>
<evidence type="ECO:0000256" key="4">
    <source>
        <dbReference type="ARBA" id="ARBA00022519"/>
    </source>
</evidence>
<dbReference type="Pfam" id="PF02518">
    <property type="entry name" value="HATPase_c"/>
    <property type="match status" value="1"/>
</dbReference>
<comment type="subcellular location">
    <subcellularLocation>
        <location evidence="2">Cell inner membrane</location>
        <topology evidence="2">Multi-pass membrane protein</topology>
    </subcellularLocation>
</comment>
<keyword evidence="3 14" id="KW-1003">Cell membrane</keyword>
<dbReference type="Gene3D" id="1.20.120.960">
    <property type="entry name" value="Histidine kinase NarX, sensor domain"/>
    <property type="match status" value="1"/>
</dbReference>
<protein>
    <recommendedName>
        <fullName evidence="14">Sensor protein</fullName>
        <ecNumber evidence="14">2.7.13.3</ecNumber>
    </recommendedName>
</protein>
<dbReference type="PANTHER" id="PTHR24421:SF10">
    <property type="entry name" value="NITRATE_NITRITE SENSOR PROTEIN NARQ"/>
    <property type="match status" value="1"/>
</dbReference>
<dbReference type="Gene3D" id="6.10.340.10">
    <property type="match status" value="1"/>
</dbReference>
<evidence type="ECO:0000256" key="6">
    <source>
        <dbReference type="ARBA" id="ARBA00022679"/>
    </source>
</evidence>
<dbReference type="EMBL" id="JBDGHN010000002">
    <property type="protein sequence ID" value="MEN2750939.1"/>
    <property type="molecule type" value="Genomic_DNA"/>
</dbReference>
<dbReference type="InterPro" id="IPR003594">
    <property type="entry name" value="HATPase_dom"/>
</dbReference>
<evidence type="ECO:0000256" key="10">
    <source>
        <dbReference type="ARBA" id="ARBA00022840"/>
    </source>
</evidence>
<keyword evidence="8 14" id="KW-0547">Nucleotide-binding</keyword>
<dbReference type="InterPro" id="IPR029095">
    <property type="entry name" value="NarX-like_N"/>
</dbReference>
<evidence type="ECO:0000256" key="1">
    <source>
        <dbReference type="ARBA" id="ARBA00000085"/>
    </source>
</evidence>
<proteinExistence type="predicted"/>
<comment type="catalytic activity">
    <reaction evidence="1 14">
        <text>ATP + protein L-histidine = ADP + protein N-phospho-L-histidine.</text>
        <dbReference type="EC" id="2.7.13.3"/>
    </reaction>
</comment>
<keyword evidence="12 14" id="KW-0902">Two-component regulatory system</keyword>
<keyword evidence="4 14" id="KW-0997">Cell inner membrane</keyword>
<evidence type="ECO:0000256" key="12">
    <source>
        <dbReference type="ARBA" id="ARBA00023012"/>
    </source>
</evidence>
<accession>A0ABU9X6C3</accession>
<evidence type="ECO:0000256" key="7">
    <source>
        <dbReference type="ARBA" id="ARBA00022692"/>
    </source>
</evidence>
<keyword evidence="18" id="KW-1185">Reference proteome</keyword>
<dbReference type="Gene3D" id="3.30.565.10">
    <property type="entry name" value="Histidine kinase-like ATPase, C-terminal domain"/>
    <property type="match status" value="1"/>
</dbReference>
<dbReference type="SUPFAM" id="SSF55874">
    <property type="entry name" value="ATPase domain of HSP90 chaperone/DNA topoisomerase II/histidine kinase"/>
    <property type="match status" value="1"/>
</dbReference>
<evidence type="ECO:0000313" key="18">
    <source>
        <dbReference type="Proteomes" id="UP001461960"/>
    </source>
</evidence>
<comment type="caution">
    <text evidence="17">The sequence shown here is derived from an EMBL/GenBank/DDBJ whole genome shotgun (WGS) entry which is preliminary data.</text>
</comment>
<keyword evidence="9 14" id="KW-0418">Kinase</keyword>
<evidence type="ECO:0000256" key="2">
    <source>
        <dbReference type="ARBA" id="ARBA00004429"/>
    </source>
</evidence>
<evidence type="ECO:0000259" key="16">
    <source>
        <dbReference type="PROSITE" id="PS50885"/>
    </source>
</evidence>
<reference evidence="17 18" key="1">
    <citation type="submission" date="2024-05" db="EMBL/GenBank/DDBJ databases">
        <authorList>
            <person name="Kim H.-Y."/>
            <person name="Kim E."/>
            <person name="Cai Y."/>
            <person name="Yang S.-M."/>
            <person name="Lee W."/>
        </authorList>
    </citation>
    <scope>NUCLEOTIDE SEQUENCE [LARGE SCALE GENOMIC DNA]</scope>
    <source>
        <strain evidence="17 18">FBL11</strain>
    </source>
</reference>
<keyword evidence="6 14" id="KW-0808">Transferase</keyword>
<dbReference type="GO" id="GO:0016301">
    <property type="term" value="F:kinase activity"/>
    <property type="evidence" value="ECO:0007669"/>
    <property type="project" value="UniProtKB-KW"/>
</dbReference>
<evidence type="ECO:0000256" key="5">
    <source>
        <dbReference type="ARBA" id="ARBA00022553"/>
    </source>
</evidence>
<dbReference type="Pfam" id="PF07730">
    <property type="entry name" value="HisKA_3"/>
    <property type="match status" value="1"/>
</dbReference>
<evidence type="ECO:0000313" key="17">
    <source>
        <dbReference type="EMBL" id="MEN2750939.1"/>
    </source>
</evidence>
<organism evidence="17 18">
    <name type="scientific">Psychrobacter saeujeotis</name>
    <dbReference type="NCBI Taxonomy" id="3143436"/>
    <lineage>
        <taxon>Bacteria</taxon>
        <taxon>Pseudomonadati</taxon>
        <taxon>Pseudomonadota</taxon>
        <taxon>Gammaproteobacteria</taxon>
        <taxon>Moraxellales</taxon>
        <taxon>Moraxellaceae</taxon>
        <taxon>Psychrobacter</taxon>
    </lineage>
</organism>
<keyword evidence="7 15" id="KW-0812">Transmembrane</keyword>
<dbReference type="CDD" id="cd06225">
    <property type="entry name" value="HAMP"/>
    <property type="match status" value="1"/>
</dbReference>
<dbReference type="InterPro" id="IPR003660">
    <property type="entry name" value="HAMP_dom"/>
</dbReference>
<sequence length="672" mass="75463">MKNHLGRSLPAQALASVFAIAILCFISAVGSGVLAWVSQADGQAINTAGSIRMATYRIKFQIATDFDRLYSADLDSNPKTNPAQTDSASYSDASDFLVTDMENRLASLRLYQRHYGNEHDSINDQLAKIETQWFNGLKPALLSRDKASLYSASDSYVKDADGLVDALQYRNEQRQMWQQLLQIASLVLTLIIMLVGFAKLQQNVLLPVQRLITANSQFRQGKRDTRVSISGYKEFKKLGDSFNDMARTIETSQQSLENEVQIKTRHLIKANQALSLFYDFSKQLTISPVSLHKLDSLITDFGHIFSHLDITLCIQSNILSDKDSIALHDDRMKELCTKLTCDNCIIKDNSHTQTFPIVHQDVEFGELNVRPKSVLLSNGSFLTDDTNANVNQESSSSRIKMVDIDSAYLDARSHELIVALTNLISTALSLRKQKQQEHQLILLEERSTIARELHDSLAQSLSYLKIQVSVLEKHLKKHSDKDDQHPFDEQNQAKVWQHISQIKTGLNSAYQELRDLLTTFRLSIDSANFDEALYEAADEFAVKGDFAVKVNNQIMSLNLSAAEQVHLIQIIREALSNVSRHAQAKNVTIDLGYDDESNYIALAVIDDGIGMSGTVNQTQHHGLMIMKERAYKLGGDLIVTANEPTGVSVIVRFVPHFFTDYMTETTDFNESF</sequence>
<keyword evidence="13 14" id="KW-0472">Membrane</keyword>
<evidence type="ECO:0000256" key="13">
    <source>
        <dbReference type="ARBA" id="ARBA00023136"/>
    </source>
</evidence>
<dbReference type="RefSeq" id="WP_299220614.1">
    <property type="nucleotide sequence ID" value="NZ_JBDGHN010000002.1"/>
</dbReference>
<dbReference type="PROSITE" id="PS50885">
    <property type="entry name" value="HAMP"/>
    <property type="match status" value="1"/>
</dbReference>
<dbReference type="InterPro" id="IPR011712">
    <property type="entry name" value="Sig_transdc_His_kin_sub3_dim/P"/>
</dbReference>
<dbReference type="InterPro" id="IPR036890">
    <property type="entry name" value="HATPase_C_sf"/>
</dbReference>
<name>A0ABU9X6C3_9GAMM</name>
<dbReference type="SMART" id="SM00387">
    <property type="entry name" value="HATPase_c"/>
    <property type="match status" value="1"/>
</dbReference>
<evidence type="ECO:0000256" key="11">
    <source>
        <dbReference type="ARBA" id="ARBA00022989"/>
    </source>
</evidence>
<dbReference type="EC" id="2.7.13.3" evidence="14"/>
<dbReference type="InterPro" id="IPR050482">
    <property type="entry name" value="Sensor_HK_TwoCompSys"/>
</dbReference>
<feature type="domain" description="HAMP" evidence="16">
    <location>
        <begin position="202"/>
        <end position="254"/>
    </location>
</feature>
<gene>
    <name evidence="17" type="ORF">AAIR29_04755</name>
</gene>
<feature type="transmembrane region" description="Helical" evidence="15">
    <location>
        <begin position="180"/>
        <end position="200"/>
    </location>
</feature>
<feature type="transmembrane region" description="Helical" evidence="15">
    <location>
        <begin position="12"/>
        <end position="37"/>
    </location>
</feature>
<evidence type="ECO:0000256" key="15">
    <source>
        <dbReference type="SAM" id="Phobius"/>
    </source>
</evidence>
<evidence type="ECO:0000256" key="3">
    <source>
        <dbReference type="ARBA" id="ARBA00022475"/>
    </source>
</evidence>
<dbReference type="Proteomes" id="UP001461960">
    <property type="component" value="Unassembled WGS sequence"/>
</dbReference>
<dbReference type="CDD" id="cd16917">
    <property type="entry name" value="HATPase_UhpB-NarQ-NarX-like"/>
    <property type="match status" value="1"/>
</dbReference>
<evidence type="ECO:0000256" key="14">
    <source>
        <dbReference type="PIRNR" id="PIRNR003167"/>
    </source>
</evidence>
<dbReference type="InterPro" id="IPR042295">
    <property type="entry name" value="NarX-like_N_sf"/>
</dbReference>
<keyword evidence="10 14" id="KW-0067">ATP-binding</keyword>
<dbReference type="PIRSF" id="PIRSF003167">
    <property type="entry name" value="STHK_NarX/NarQ"/>
    <property type="match status" value="1"/>
</dbReference>
<evidence type="ECO:0000256" key="9">
    <source>
        <dbReference type="ARBA" id="ARBA00022777"/>
    </source>
</evidence>
<evidence type="ECO:0000256" key="8">
    <source>
        <dbReference type="ARBA" id="ARBA00022741"/>
    </source>
</evidence>